<evidence type="ECO:0000259" key="10">
    <source>
        <dbReference type="SMART" id="SM01031"/>
    </source>
</evidence>
<name>A0A8J2T5Q5_ZYGB2</name>
<feature type="compositionally biased region" description="Polar residues" evidence="8">
    <location>
        <begin position="705"/>
        <end position="720"/>
    </location>
</feature>
<dbReference type="SMART" id="SM01031">
    <property type="entry name" value="BHD_2"/>
    <property type="match status" value="1"/>
</dbReference>
<dbReference type="Pfam" id="PF10403">
    <property type="entry name" value="BHD_1"/>
    <property type="match status" value="1"/>
</dbReference>
<evidence type="ECO:0000256" key="1">
    <source>
        <dbReference type="ARBA" id="ARBA00004123"/>
    </source>
</evidence>
<dbReference type="SMART" id="SM01032">
    <property type="entry name" value="BHD_3"/>
    <property type="match status" value="1"/>
</dbReference>
<keyword evidence="7" id="KW-0175">Coiled coil</keyword>
<gene>
    <name evidence="12" type="ORF">BN860_11892g</name>
</gene>
<proteinExistence type="inferred from homology"/>
<dbReference type="InterPro" id="IPR018328">
    <property type="entry name" value="Rad4_beta-hairpin_dom3"/>
</dbReference>
<organism evidence="12 13">
    <name type="scientific">Zygosaccharomyces bailii (strain CLIB 213 / ATCC 58445 / CBS 680 / BCRC 21525 / NBRC 1098 / NCYC 1416 / NRRL Y-2227)</name>
    <dbReference type="NCBI Taxonomy" id="1333698"/>
    <lineage>
        <taxon>Eukaryota</taxon>
        <taxon>Fungi</taxon>
        <taxon>Dikarya</taxon>
        <taxon>Ascomycota</taxon>
        <taxon>Saccharomycotina</taxon>
        <taxon>Saccharomycetes</taxon>
        <taxon>Saccharomycetales</taxon>
        <taxon>Saccharomycetaceae</taxon>
        <taxon>Zygosaccharomyces</taxon>
    </lineage>
</organism>
<evidence type="ECO:0000256" key="4">
    <source>
        <dbReference type="ARBA" id="ARBA00023125"/>
    </source>
</evidence>
<dbReference type="GO" id="GO:0006298">
    <property type="term" value="P:mismatch repair"/>
    <property type="evidence" value="ECO:0007669"/>
    <property type="project" value="TreeGrafter"/>
</dbReference>
<dbReference type="InterPro" id="IPR038765">
    <property type="entry name" value="Papain-like_cys_pep_sf"/>
</dbReference>
<keyword evidence="3" id="KW-0227">DNA damage</keyword>
<feature type="coiled-coil region" evidence="7">
    <location>
        <begin position="602"/>
        <end position="629"/>
    </location>
</feature>
<accession>A0A8J2T5Q5</accession>
<dbReference type="SMART" id="SM01030">
    <property type="entry name" value="BHD_1"/>
    <property type="match status" value="1"/>
</dbReference>
<dbReference type="EMBL" id="HG316455">
    <property type="protein sequence ID" value="CDF88509.1"/>
    <property type="molecule type" value="Genomic_DNA"/>
</dbReference>
<dbReference type="InterPro" id="IPR018026">
    <property type="entry name" value="DNA_repair_Rad4-like"/>
</dbReference>
<protein>
    <submittedName>
        <fullName evidence="12">BN860_11892g1_1</fullName>
    </submittedName>
</protein>
<feature type="domain" description="Rad4 beta-hairpin" evidence="9">
    <location>
        <begin position="415"/>
        <end position="472"/>
    </location>
</feature>
<dbReference type="GO" id="GO:0000111">
    <property type="term" value="C:nucleotide-excision repair factor 2 complex"/>
    <property type="evidence" value="ECO:0007669"/>
    <property type="project" value="TreeGrafter"/>
</dbReference>
<dbReference type="GO" id="GO:0071942">
    <property type="term" value="C:XPC complex"/>
    <property type="evidence" value="ECO:0007669"/>
    <property type="project" value="TreeGrafter"/>
</dbReference>
<dbReference type="Pfam" id="PF03835">
    <property type="entry name" value="Rad4"/>
    <property type="match status" value="1"/>
</dbReference>
<dbReference type="InterPro" id="IPR018325">
    <property type="entry name" value="Rad4/PNGase_transGLS-fold"/>
</dbReference>
<dbReference type="PANTHER" id="PTHR12135">
    <property type="entry name" value="DNA REPAIR PROTEIN XP-C / RAD4"/>
    <property type="match status" value="1"/>
</dbReference>
<dbReference type="InterPro" id="IPR036985">
    <property type="entry name" value="Transglutaminase-like_sf"/>
</dbReference>
<evidence type="ECO:0000256" key="5">
    <source>
        <dbReference type="ARBA" id="ARBA00023204"/>
    </source>
</evidence>
<dbReference type="NCBIfam" id="TIGR00605">
    <property type="entry name" value="rad4"/>
    <property type="match status" value="1"/>
</dbReference>
<dbReference type="GO" id="GO:0003684">
    <property type="term" value="F:damaged DNA binding"/>
    <property type="evidence" value="ECO:0007669"/>
    <property type="project" value="InterPro"/>
</dbReference>
<dbReference type="Pfam" id="PF10405">
    <property type="entry name" value="BHD_3"/>
    <property type="match status" value="1"/>
</dbReference>
<dbReference type="Gene3D" id="3.30.60.290">
    <property type="entry name" value="Rad4, beta-hairpin domain BHD2"/>
    <property type="match status" value="1"/>
</dbReference>
<evidence type="ECO:0000256" key="2">
    <source>
        <dbReference type="ARBA" id="ARBA00009525"/>
    </source>
</evidence>
<feature type="region of interest" description="Disordered" evidence="8">
    <location>
        <begin position="21"/>
        <end position="78"/>
    </location>
</feature>
<evidence type="ECO:0000313" key="12">
    <source>
        <dbReference type="EMBL" id="CDF88509.1"/>
    </source>
</evidence>
<keyword evidence="4" id="KW-0238">DNA-binding</keyword>
<evidence type="ECO:0000259" key="11">
    <source>
        <dbReference type="SMART" id="SM01032"/>
    </source>
</evidence>
<keyword evidence="6" id="KW-0539">Nucleus</keyword>
<dbReference type="Gene3D" id="3.90.260.10">
    <property type="entry name" value="Transglutaminase-like"/>
    <property type="match status" value="1"/>
</dbReference>
<keyword evidence="5" id="KW-0234">DNA repair</keyword>
<feature type="compositionally biased region" description="Basic and acidic residues" evidence="8">
    <location>
        <begin position="36"/>
        <end position="49"/>
    </location>
</feature>
<comment type="similarity">
    <text evidence="2">Belongs to the XPC family.</text>
</comment>
<dbReference type="Proteomes" id="UP000019375">
    <property type="component" value="Unassembled WGS sequence"/>
</dbReference>
<feature type="compositionally biased region" description="Acidic residues" evidence="8">
    <location>
        <begin position="686"/>
        <end position="695"/>
    </location>
</feature>
<sequence>MEQKLPPEYFKLIRDVLREKKDEPERPLKRKRSKPASKEKEVVEIKSSSEPEIIDVGSTDDLFEESASQYSEDDDYESEDFEDVTDSLVTPEPHGDITVSVETRDTKNRSHKRARNVVSNQERHWRRYFHMAYLLCLCVHGCVRNDWINDVKLGKKLCKLVPEKVLQQLHPDKDEEMPLRSTRKLLDGLKSCMEVWNKHWKITRAYKSTGCYMKLWDEIKTPCDEGISGRLFKKAFVKQILRGNGDRDVAAQGFVALLRSCNVNARLVMSLQPPDFTDLKATETRTAFVSPATLFKFPIFWCEVWDKFSKKWITIDAINLKTIEQIKTQSKLEPRGSGSCQRNLLRYVIGFDRKKGCRDVTRRYSHWFNCKCIRKRITKDISGDKWYSTLLKRLHQRKRTRMDDYEDEYFEQRNESEGMPDNLQDLRNHPRYVLEKDLKSNQVIRPGGKECGYLNVHHKKELLKVYEKKDILDLKSARQWYMDGKVLKVGSRSLKSVPRRSRSGKDSDEMERLYRMEDTELYVPPLASQPEGRIVKNTFENIEVFTPSMIPANCVLIESDVAVKAARFLQIEYARAVTGFSFERGRTTKPIIGGVVVAQWFKEAVLYAIEALKDIIEEEEDEKNEVANLTRWNFLLVKLRIKSELNSTYGRVEEQISSGQSPEKEDEMDEMEGGGFLAVGNQTAEEPAEENETEDPDPRVDGNRYGQSGQVGQILQLENTQDGEDSYDEFMNELDISDSE</sequence>
<dbReference type="GO" id="GO:0006289">
    <property type="term" value="P:nucleotide-excision repair"/>
    <property type="evidence" value="ECO:0007669"/>
    <property type="project" value="InterPro"/>
</dbReference>
<evidence type="ECO:0000256" key="6">
    <source>
        <dbReference type="ARBA" id="ARBA00023242"/>
    </source>
</evidence>
<dbReference type="PANTHER" id="PTHR12135:SF0">
    <property type="entry name" value="DNA REPAIR PROTEIN COMPLEMENTING XP-C CELLS"/>
    <property type="match status" value="1"/>
</dbReference>
<evidence type="ECO:0000256" key="7">
    <source>
        <dbReference type="SAM" id="Coils"/>
    </source>
</evidence>
<dbReference type="GO" id="GO:0003697">
    <property type="term" value="F:single-stranded DNA binding"/>
    <property type="evidence" value="ECO:0007669"/>
    <property type="project" value="TreeGrafter"/>
</dbReference>
<dbReference type="Gene3D" id="3.30.70.2460">
    <property type="entry name" value="Rad4, beta-hairpin domain BHD3"/>
    <property type="match status" value="1"/>
</dbReference>
<dbReference type="AlphaFoldDB" id="A0A8J2T5Q5"/>
<comment type="subcellular location">
    <subcellularLocation>
        <location evidence="1">Nucleus</location>
    </subcellularLocation>
</comment>
<dbReference type="OrthoDB" id="300780at2759"/>
<dbReference type="InterPro" id="IPR042488">
    <property type="entry name" value="Rad4_BHD3_sf"/>
</dbReference>
<keyword evidence="13" id="KW-1185">Reference proteome</keyword>
<feature type="compositionally biased region" description="Acidic residues" evidence="8">
    <location>
        <begin position="721"/>
        <end position="740"/>
    </location>
</feature>
<dbReference type="GO" id="GO:0005737">
    <property type="term" value="C:cytoplasm"/>
    <property type="evidence" value="ECO:0007669"/>
    <property type="project" value="TreeGrafter"/>
</dbReference>
<dbReference type="Gene3D" id="2.20.20.110">
    <property type="entry name" value="Rad4, beta-hairpin domain BHD1"/>
    <property type="match status" value="1"/>
</dbReference>
<dbReference type="InterPro" id="IPR004583">
    <property type="entry name" value="DNA_repair_Rad4"/>
</dbReference>
<dbReference type="InterPro" id="IPR018327">
    <property type="entry name" value="BHD_2"/>
</dbReference>
<reference evidence="13" key="1">
    <citation type="journal article" date="2013" name="Genome Announc.">
        <title>Genome sequence of the food spoilage yeast Zygosaccharomyces bailii CLIB 213(T).</title>
        <authorList>
            <person name="Galeote V."/>
            <person name="Bigey F."/>
            <person name="Devillers H."/>
            <person name="Neuveglise C."/>
            <person name="Dequin S."/>
        </authorList>
    </citation>
    <scope>NUCLEOTIDE SEQUENCE [LARGE SCALE GENOMIC DNA]</scope>
    <source>
        <strain evidence="13">CLIB 213 / ATCC 58445 / CBS 680 / CCRC 21525 / NBRC 1098 / NCYC 1416 / NRRL Y-2227</strain>
    </source>
</reference>
<evidence type="ECO:0000259" key="9">
    <source>
        <dbReference type="SMART" id="SM01030"/>
    </source>
</evidence>
<dbReference type="SUPFAM" id="SSF54001">
    <property type="entry name" value="Cysteine proteinases"/>
    <property type="match status" value="1"/>
</dbReference>
<feature type="domain" description="Rad4 beta-hairpin" evidence="11">
    <location>
        <begin position="534"/>
        <end position="609"/>
    </location>
</feature>
<evidence type="ECO:0000256" key="8">
    <source>
        <dbReference type="SAM" id="MobiDB-lite"/>
    </source>
</evidence>
<dbReference type="InterPro" id="IPR018326">
    <property type="entry name" value="Rad4_beta-hairpin_dom1"/>
</dbReference>
<evidence type="ECO:0000256" key="3">
    <source>
        <dbReference type="ARBA" id="ARBA00022763"/>
    </source>
</evidence>
<feature type="compositionally biased region" description="Polar residues" evidence="8">
    <location>
        <begin position="650"/>
        <end position="661"/>
    </location>
</feature>
<feature type="domain" description="Rad4 beta-hairpin" evidence="10">
    <location>
        <begin position="474"/>
        <end position="525"/>
    </location>
</feature>
<evidence type="ECO:0000313" key="13">
    <source>
        <dbReference type="Proteomes" id="UP000019375"/>
    </source>
</evidence>
<feature type="region of interest" description="Disordered" evidence="8">
    <location>
        <begin position="650"/>
        <end position="740"/>
    </location>
</feature>